<protein>
    <submittedName>
        <fullName evidence="1">Uncharacterized protein</fullName>
    </submittedName>
</protein>
<evidence type="ECO:0000313" key="1">
    <source>
        <dbReference type="EMBL" id="CEL61007.1"/>
    </source>
</evidence>
<dbReference type="OrthoDB" id="3166422at2759"/>
<dbReference type="Proteomes" id="UP000059188">
    <property type="component" value="Unassembled WGS sequence"/>
</dbReference>
<evidence type="ECO:0000313" key="2">
    <source>
        <dbReference type="Proteomes" id="UP000059188"/>
    </source>
</evidence>
<dbReference type="EMBL" id="LN679104">
    <property type="protein sequence ID" value="CEL61007.1"/>
    <property type="molecule type" value="Genomic_DNA"/>
</dbReference>
<sequence>MTSPESIDIHIVQRRSEPIPALLALVTEPRSLKQLYYAFNFSPLNRPANDAKLPSGWTFHSLELPTNSTATPQSTRFLTPTSSTDAVDWIPTSGYFYHAERRITTSIDILDQEDTLLSLLEDTRTQNTDEFTEMVAIPYDGLGDEREGEKGYALYHADHFNRTFSRSWLEPRSSFGDSENPKWADDYSTWIHLIGKNLDSHLFLPSAHPKKYSCLGRKIAQQVVWDHQNGHISKIDVQNAFSMTECTSLLSALQKRRVTDKQCQKIIRTVIDRFLKCKYLTVALLEYKLI</sequence>
<accession>A0A0B7FXT8</accession>
<organism evidence="1 2">
    <name type="scientific">Thanatephorus cucumeris (strain AG1-IB / isolate 7/3/14)</name>
    <name type="common">Lettuce bottom rot fungus</name>
    <name type="synonym">Rhizoctonia solani</name>
    <dbReference type="NCBI Taxonomy" id="1108050"/>
    <lineage>
        <taxon>Eukaryota</taxon>
        <taxon>Fungi</taxon>
        <taxon>Dikarya</taxon>
        <taxon>Basidiomycota</taxon>
        <taxon>Agaricomycotina</taxon>
        <taxon>Agaricomycetes</taxon>
        <taxon>Cantharellales</taxon>
        <taxon>Ceratobasidiaceae</taxon>
        <taxon>Rhizoctonia</taxon>
        <taxon>Rhizoctonia solani AG-1</taxon>
    </lineage>
</organism>
<dbReference type="AlphaFoldDB" id="A0A0B7FXT8"/>
<keyword evidence="2" id="KW-1185">Reference proteome</keyword>
<gene>
    <name evidence="1" type="ORF">RSOLAG1IB_04246</name>
</gene>
<name>A0A0B7FXT8_THACB</name>
<proteinExistence type="predicted"/>
<reference evidence="1 2" key="1">
    <citation type="submission" date="2014-11" db="EMBL/GenBank/DDBJ databases">
        <authorList>
            <person name="Wibberg Daniel"/>
        </authorList>
    </citation>
    <scope>NUCLEOTIDE SEQUENCE [LARGE SCALE GENOMIC DNA]</scope>
    <source>
        <strain evidence="1">Rhizoctonia solani AG1-IB 7/3/14</strain>
    </source>
</reference>